<keyword evidence="3" id="KW-1185">Reference proteome</keyword>
<reference evidence="2 3" key="1">
    <citation type="submission" date="2014-10" db="EMBL/GenBank/DDBJ databases">
        <title>Draft genome of the hookworm Ancylostoma caninum.</title>
        <authorList>
            <person name="Mitreva M."/>
        </authorList>
    </citation>
    <scope>NUCLEOTIDE SEQUENCE [LARGE SCALE GENOMIC DNA]</scope>
    <source>
        <strain evidence="2 3">Baltimore</strain>
    </source>
</reference>
<protein>
    <submittedName>
        <fullName evidence="2">Uncharacterized protein</fullName>
    </submittedName>
</protein>
<proteinExistence type="inferred from homology"/>
<dbReference type="InterPro" id="IPR011990">
    <property type="entry name" value="TPR-like_helical_dom_sf"/>
</dbReference>
<dbReference type="Proteomes" id="UP000252519">
    <property type="component" value="Unassembled WGS sequence"/>
</dbReference>
<dbReference type="Gene3D" id="1.25.40.10">
    <property type="entry name" value="Tetratricopeptide repeat domain"/>
    <property type="match status" value="1"/>
</dbReference>
<evidence type="ECO:0000256" key="1">
    <source>
        <dbReference type="ARBA" id="ARBA00005351"/>
    </source>
</evidence>
<dbReference type="GO" id="GO:0045048">
    <property type="term" value="P:protein insertion into ER membrane"/>
    <property type="evidence" value="ECO:0007669"/>
    <property type="project" value="InterPro"/>
</dbReference>
<dbReference type="STRING" id="29170.A0A368F7C3"/>
<dbReference type="PANTHER" id="PTHR12875:SF0">
    <property type="entry name" value="GOLGI TO ER TRAFFIC PROTEIN 4 HOMOLOG"/>
    <property type="match status" value="1"/>
</dbReference>
<gene>
    <name evidence="2" type="ORF">ANCCAN_26211</name>
</gene>
<evidence type="ECO:0000313" key="3">
    <source>
        <dbReference type="Proteomes" id="UP000252519"/>
    </source>
</evidence>
<organism evidence="2 3">
    <name type="scientific">Ancylostoma caninum</name>
    <name type="common">Dog hookworm</name>
    <dbReference type="NCBI Taxonomy" id="29170"/>
    <lineage>
        <taxon>Eukaryota</taxon>
        <taxon>Metazoa</taxon>
        <taxon>Ecdysozoa</taxon>
        <taxon>Nematoda</taxon>
        <taxon>Chromadorea</taxon>
        <taxon>Rhabditida</taxon>
        <taxon>Rhabditina</taxon>
        <taxon>Rhabditomorpha</taxon>
        <taxon>Strongyloidea</taxon>
        <taxon>Ancylostomatidae</taxon>
        <taxon>Ancylostomatinae</taxon>
        <taxon>Ancylostoma</taxon>
    </lineage>
</organism>
<feature type="non-terminal residue" evidence="2">
    <location>
        <position position="71"/>
    </location>
</feature>
<dbReference type="OrthoDB" id="10252405at2759"/>
<dbReference type="EMBL" id="JOJR01003105">
    <property type="protein sequence ID" value="RCN28051.1"/>
    <property type="molecule type" value="Genomic_DNA"/>
</dbReference>
<sequence length="71" mass="8516">MSKPSRLEKKAQDCFDKGEFYEAHQVYRTMYFRMIQQEKFDELLDMLCSGSKKLARGEQNFVFFDIDLSVF</sequence>
<comment type="caution">
    <text evidence="2">The sequence shown here is derived from an EMBL/GenBank/DDBJ whole genome shotgun (WGS) entry which is preliminary data.</text>
</comment>
<dbReference type="InterPro" id="IPR007317">
    <property type="entry name" value="GET4"/>
</dbReference>
<accession>A0A368F7C3</accession>
<comment type="similarity">
    <text evidence="1">Belongs to the GET4 family.</text>
</comment>
<dbReference type="AlphaFoldDB" id="A0A368F7C3"/>
<dbReference type="GO" id="GO:0071818">
    <property type="term" value="C:BAT3 complex"/>
    <property type="evidence" value="ECO:0007669"/>
    <property type="project" value="TreeGrafter"/>
</dbReference>
<dbReference type="PANTHER" id="PTHR12875">
    <property type="entry name" value="GOLGI TO ER TRAFFIC PROTEIN 4 HOMOLOG"/>
    <property type="match status" value="1"/>
</dbReference>
<evidence type="ECO:0000313" key="2">
    <source>
        <dbReference type="EMBL" id="RCN28051.1"/>
    </source>
</evidence>
<name>A0A368F7C3_ANCCA</name>